<keyword evidence="5" id="KW-0614">Plasmid</keyword>
<keyword evidence="4" id="KW-0131">Cell cycle</keyword>
<dbReference type="Gene3D" id="1.10.10.10">
    <property type="entry name" value="Winged helix-like DNA-binding domain superfamily/Winged helix DNA-binding domain"/>
    <property type="match status" value="2"/>
</dbReference>
<name>A0ABX6ELP1_9HYPH</name>
<dbReference type="RefSeq" id="WP_154453907.1">
    <property type="nucleotide sequence ID" value="NZ_CP044329.1"/>
</dbReference>
<keyword evidence="3" id="KW-0159">Chromosome partition</keyword>
<dbReference type="SUPFAM" id="SSF46785">
    <property type="entry name" value="Winged helix' DNA-binding domain"/>
    <property type="match status" value="2"/>
</dbReference>
<evidence type="ECO:0000256" key="2">
    <source>
        <dbReference type="ARBA" id="ARBA00022618"/>
    </source>
</evidence>
<dbReference type="Pfam" id="PF04079">
    <property type="entry name" value="SMC_ScpB"/>
    <property type="match status" value="1"/>
</dbReference>
<dbReference type="InterPro" id="IPR036390">
    <property type="entry name" value="WH_DNA-bd_sf"/>
</dbReference>
<dbReference type="EMBL" id="CP044329">
    <property type="protein sequence ID" value="QGM95742.1"/>
    <property type="molecule type" value="Genomic_DNA"/>
</dbReference>
<gene>
    <name evidence="5" type="ORF">F7D13_16615</name>
</gene>
<keyword evidence="6" id="KW-1185">Reference proteome</keyword>
<dbReference type="Proteomes" id="UP000424673">
    <property type="component" value="Plasmid unnamed1"/>
</dbReference>
<protein>
    <submittedName>
        <fullName evidence="5">SMC-Scp complex subunit ScpB</fullName>
    </submittedName>
</protein>
<dbReference type="PANTHER" id="PTHR34298">
    <property type="entry name" value="SEGREGATION AND CONDENSATION PROTEIN B"/>
    <property type="match status" value="1"/>
</dbReference>
<keyword evidence="2" id="KW-0132">Cell division</keyword>
<reference evidence="5 6" key="1">
    <citation type="journal article" date="2021" name="AMB Express">
        <title>Isolation and characterisation of Methylocystis spp. for poly-3-hydroxybutyrate production using waste methane feedstocks.</title>
        <authorList>
            <person name="Rumah B.L."/>
            <person name="Stead C.E."/>
            <person name="Claxton Stevens B.H."/>
            <person name="Minton N.P."/>
            <person name="Grosse-Honebrink A."/>
            <person name="Zhang Y."/>
        </authorList>
    </citation>
    <scope>NUCLEOTIDE SEQUENCE [LARGE SCALE GENOMIC DNA]</scope>
    <source>
        <strain evidence="5 6">BRCS1</strain>
    </source>
</reference>
<organism evidence="5 6">
    <name type="scientific">Methylocystis rosea</name>
    <dbReference type="NCBI Taxonomy" id="173366"/>
    <lineage>
        <taxon>Bacteria</taxon>
        <taxon>Pseudomonadati</taxon>
        <taxon>Pseudomonadota</taxon>
        <taxon>Alphaproteobacteria</taxon>
        <taxon>Hyphomicrobiales</taxon>
        <taxon>Methylocystaceae</taxon>
        <taxon>Methylocystis</taxon>
    </lineage>
</organism>
<proteinExistence type="predicted"/>
<geneLocation type="plasmid" evidence="5 6">
    <name>unnamed1</name>
</geneLocation>
<evidence type="ECO:0000313" key="6">
    <source>
        <dbReference type="Proteomes" id="UP000424673"/>
    </source>
</evidence>
<evidence type="ECO:0000256" key="4">
    <source>
        <dbReference type="ARBA" id="ARBA00023306"/>
    </source>
</evidence>
<keyword evidence="1" id="KW-0963">Cytoplasm</keyword>
<dbReference type="InterPro" id="IPR036388">
    <property type="entry name" value="WH-like_DNA-bd_sf"/>
</dbReference>
<dbReference type="PIRSF" id="PIRSF019345">
    <property type="entry name" value="ScpB"/>
    <property type="match status" value="1"/>
</dbReference>
<evidence type="ECO:0000313" key="5">
    <source>
        <dbReference type="EMBL" id="QGM95742.1"/>
    </source>
</evidence>
<accession>A0ABX6ELP1</accession>
<evidence type="ECO:0000256" key="1">
    <source>
        <dbReference type="ARBA" id="ARBA00022490"/>
    </source>
</evidence>
<dbReference type="PANTHER" id="PTHR34298:SF2">
    <property type="entry name" value="SEGREGATION AND CONDENSATION PROTEIN B"/>
    <property type="match status" value="1"/>
</dbReference>
<evidence type="ECO:0000256" key="3">
    <source>
        <dbReference type="ARBA" id="ARBA00022829"/>
    </source>
</evidence>
<sequence>MGRPKTRAFQTGEVEESFDLSLVDLPEAARWREWMGRIEAVIFASRDPVPREVLARVVGSNCNLDDLIADIRDELRARPYELVIVAGGYQLRTRPRFAPAIRAVGGADLRIAGAPELTPTEILAVTAIAYLQPATRAELSRLAGKEISRDVIGVLKRHGLIDGVLRAPQPGAPFAYVTTRKFLEVFGLATLRDLPDIERLEDEGLLEMPKPEADLDDVLFAGEEDLFAANEAGEHWE</sequence>
<dbReference type="InterPro" id="IPR005234">
    <property type="entry name" value="ScpB_csome_segregation"/>
</dbReference>